<dbReference type="EMBL" id="KQ420188">
    <property type="protein sequence ID" value="KOF80995.1"/>
    <property type="molecule type" value="Genomic_DNA"/>
</dbReference>
<organism evidence="1">
    <name type="scientific">Octopus bimaculoides</name>
    <name type="common">California two-spotted octopus</name>
    <dbReference type="NCBI Taxonomy" id="37653"/>
    <lineage>
        <taxon>Eukaryota</taxon>
        <taxon>Metazoa</taxon>
        <taxon>Spiralia</taxon>
        <taxon>Lophotrochozoa</taxon>
        <taxon>Mollusca</taxon>
        <taxon>Cephalopoda</taxon>
        <taxon>Coleoidea</taxon>
        <taxon>Octopodiformes</taxon>
        <taxon>Octopoda</taxon>
        <taxon>Incirrata</taxon>
        <taxon>Octopodidae</taxon>
        <taxon>Octopus</taxon>
    </lineage>
</organism>
<protein>
    <submittedName>
        <fullName evidence="1">Uncharacterized protein</fullName>
    </submittedName>
</protein>
<sequence length="53" mass="6109">MRCLMIRWLVTKKRTPPSLQNCLGNQQAKPGDLKHIEILYCCAPIALRVIDCR</sequence>
<gene>
    <name evidence="1" type="ORF">OCBIM_22027115mg</name>
</gene>
<proteinExistence type="predicted"/>
<reference evidence="1" key="1">
    <citation type="submission" date="2015-07" db="EMBL/GenBank/DDBJ databases">
        <title>MeaNS - Measles Nucleotide Surveillance Program.</title>
        <authorList>
            <person name="Tran T."/>
            <person name="Druce J."/>
        </authorList>
    </citation>
    <scope>NUCLEOTIDE SEQUENCE</scope>
    <source>
        <strain evidence="1">UCB-OBI-ISO-001</strain>
        <tissue evidence="1">Gonad</tissue>
    </source>
</reference>
<dbReference type="AlphaFoldDB" id="A0A0L8GWK6"/>
<name>A0A0L8GWK6_OCTBM</name>
<accession>A0A0L8GWK6</accession>
<evidence type="ECO:0000313" key="1">
    <source>
        <dbReference type="EMBL" id="KOF80995.1"/>
    </source>
</evidence>